<dbReference type="InterPro" id="IPR007533">
    <property type="entry name" value="Cyt_c_oxidase_assmbl_CtaG"/>
</dbReference>
<comment type="caution">
    <text evidence="7">The sequence shown here is derived from an EMBL/GenBank/DDBJ whole genome shotgun (WGS) entry which is preliminary data.</text>
</comment>
<evidence type="ECO:0000256" key="3">
    <source>
        <dbReference type="ARBA" id="ARBA00022692"/>
    </source>
</evidence>
<dbReference type="GeneID" id="28942141"/>
<evidence type="ECO:0000256" key="2">
    <source>
        <dbReference type="ARBA" id="ARBA00004243"/>
    </source>
</evidence>
<evidence type="ECO:0000313" key="7">
    <source>
        <dbReference type="EMBL" id="KTW26051.1"/>
    </source>
</evidence>
<evidence type="ECO:0000256" key="6">
    <source>
        <dbReference type="SAM" id="Phobius"/>
    </source>
</evidence>
<dbReference type="GO" id="GO:0005758">
    <property type="term" value="C:mitochondrial intermembrane space"/>
    <property type="evidence" value="ECO:0007669"/>
    <property type="project" value="EnsemblFungi"/>
</dbReference>
<dbReference type="GO" id="GO:0009060">
    <property type="term" value="P:aerobic respiration"/>
    <property type="evidence" value="ECO:0007669"/>
    <property type="project" value="EnsemblFungi"/>
</dbReference>
<dbReference type="GO" id="GO:0045454">
    <property type="term" value="P:cell redox homeostasis"/>
    <property type="evidence" value="ECO:0007669"/>
    <property type="project" value="EnsemblFungi"/>
</dbReference>
<evidence type="ECO:0008006" key="9">
    <source>
        <dbReference type="Google" id="ProtNLM"/>
    </source>
</evidence>
<evidence type="ECO:0000256" key="1">
    <source>
        <dbReference type="ARBA" id="ARBA00004007"/>
    </source>
</evidence>
<dbReference type="SUPFAM" id="SSF110111">
    <property type="entry name" value="Ctag/Cox11"/>
    <property type="match status" value="1"/>
</dbReference>
<evidence type="ECO:0000313" key="8">
    <source>
        <dbReference type="Proteomes" id="UP000053447"/>
    </source>
</evidence>
<dbReference type="AlphaFoldDB" id="A0A0W4ZCH6"/>
<keyword evidence="5 6" id="KW-0472">Membrane</keyword>
<dbReference type="PANTHER" id="PTHR21320:SF3">
    <property type="entry name" value="CYTOCHROME C OXIDASE ASSEMBLY PROTEIN COX11, MITOCHONDRIAL-RELATED"/>
    <property type="match status" value="1"/>
</dbReference>
<keyword evidence="3 6" id="KW-0812">Transmembrane</keyword>
<dbReference type="EMBL" id="LFWA01000019">
    <property type="protein sequence ID" value="KTW26051.1"/>
    <property type="molecule type" value="Genomic_DNA"/>
</dbReference>
<dbReference type="Proteomes" id="UP000053447">
    <property type="component" value="Unassembled WGS sequence"/>
</dbReference>
<reference evidence="8" key="1">
    <citation type="journal article" date="2016" name="Nat. Commun.">
        <title>Genome analysis of three Pneumocystis species reveals adaptation mechanisms to life exclusively in mammalian hosts.</title>
        <authorList>
            <person name="Ma L."/>
            <person name="Chen Z."/>
            <person name="Huang D.W."/>
            <person name="Kutty G."/>
            <person name="Ishihara M."/>
            <person name="Wang H."/>
            <person name="Abouelleil A."/>
            <person name="Bishop L."/>
            <person name="Davey E."/>
            <person name="Deng R."/>
            <person name="Deng X."/>
            <person name="Fan L."/>
            <person name="Fantoni G."/>
            <person name="Fitzgerald M."/>
            <person name="Gogineni E."/>
            <person name="Goldberg J.M."/>
            <person name="Handley G."/>
            <person name="Hu X."/>
            <person name="Huber C."/>
            <person name="Jiao X."/>
            <person name="Jones K."/>
            <person name="Levin J.Z."/>
            <person name="Liu Y."/>
            <person name="Macdonald P."/>
            <person name="Melnikov A."/>
            <person name="Raley C."/>
            <person name="Sassi M."/>
            <person name="Sherman B.T."/>
            <person name="Song X."/>
            <person name="Sykes S."/>
            <person name="Tran B."/>
            <person name="Walsh L."/>
            <person name="Xia Y."/>
            <person name="Yang J."/>
            <person name="Young S."/>
            <person name="Zeng Q."/>
            <person name="Zheng X."/>
            <person name="Stephens R."/>
            <person name="Nusbaum C."/>
            <person name="Birren B.W."/>
            <person name="Azadi P."/>
            <person name="Lempicki R.A."/>
            <person name="Cuomo C.A."/>
            <person name="Kovacs J.A."/>
        </authorList>
    </citation>
    <scope>NUCLEOTIDE SEQUENCE [LARGE SCALE GENOMIC DNA]</scope>
    <source>
        <strain evidence="8">RU7</strain>
    </source>
</reference>
<evidence type="ECO:0000256" key="5">
    <source>
        <dbReference type="ARBA" id="ARBA00023136"/>
    </source>
</evidence>
<dbReference type="VEuPathDB" id="FungiDB:T551_03623"/>
<dbReference type="PANTHER" id="PTHR21320">
    <property type="entry name" value="CYTOCHROME C OXIDASE ASSEMBLY PROTEIN COX11-RELATED"/>
    <property type="match status" value="1"/>
</dbReference>
<comment type="function">
    <text evidence="1">Exerts its effect at some terminal stage of cytochrome c oxidase synthesis, probably by being involved in the insertion of the copper B into subunit I.</text>
</comment>
<keyword evidence="4 6" id="KW-1133">Transmembrane helix</keyword>
<protein>
    <recommendedName>
        <fullName evidence="9">Cytochrome c oxidase assembly protein CtaG/Cox11</fullName>
    </recommendedName>
</protein>
<dbReference type="Gene3D" id="2.60.370.10">
    <property type="entry name" value="Ctag/Cox11"/>
    <property type="match status" value="2"/>
</dbReference>
<dbReference type="GO" id="GO:0005743">
    <property type="term" value="C:mitochondrial inner membrane"/>
    <property type="evidence" value="ECO:0007669"/>
    <property type="project" value="UniProtKB-SubCell"/>
</dbReference>
<feature type="transmembrane region" description="Helical" evidence="6">
    <location>
        <begin position="42"/>
        <end position="61"/>
    </location>
</feature>
<dbReference type="OrthoDB" id="1704689at2759"/>
<gene>
    <name evidence="7" type="ORF">T551_03623</name>
</gene>
<comment type="subcellular location">
    <subcellularLocation>
        <location evidence="2">Mitochondrion inner membrane</location>
        <topology evidence="2">Single-pass membrane protein</topology>
        <orientation evidence="2">Intermembrane side</orientation>
    </subcellularLocation>
</comment>
<dbReference type="GO" id="GO:0005761">
    <property type="term" value="C:mitochondrial ribosome"/>
    <property type="evidence" value="ECO:0007669"/>
    <property type="project" value="EnsemblFungi"/>
</dbReference>
<dbReference type="PIRSF" id="PIRSF005413">
    <property type="entry name" value="COX11"/>
    <property type="match status" value="1"/>
</dbReference>
<name>A0A0W4ZCH6_PNEJ7</name>
<accession>A0A0W4ZCH6</accession>
<evidence type="ECO:0000256" key="4">
    <source>
        <dbReference type="ARBA" id="ARBA00022989"/>
    </source>
</evidence>
<dbReference type="GO" id="GO:0033617">
    <property type="term" value="P:mitochondrial respiratory chain complex IV assembly"/>
    <property type="evidence" value="ECO:0007669"/>
    <property type="project" value="EnsemblFungi"/>
</dbReference>
<dbReference type="STRING" id="1408657.A0A0W4ZCH6"/>
<dbReference type="Pfam" id="PF04442">
    <property type="entry name" value="CtaG_Cox11"/>
    <property type="match status" value="2"/>
</dbReference>
<dbReference type="GO" id="GO:0005507">
    <property type="term" value="F:copper ion binding"/>
    <property type="evidence" value="ECO:0007669"/>
    <property type="project" value="EnsemblFungi"/>
</dbReference>
<dbReference type="InterPro" id="IPR023471">
    <property type="entry name" value="CtaG/Cox11_dom_sf"/>
</dbReference>
<dbReference type="NCBIfam" id="NF003465">
    <property type="entry name" value="PRK05089.1"/>
    <property type="match status" value="1"/>
</dbReference>
<keyword evidence="8" id="KW-1185">Reference proteome</keyword>
<organism evidence="7 8">
    <name type="scientific">Pneumocystis jirovecii (strain RU7)</name>
    <name type="common">Human pneumocystis pneumonia agent</name>
    <dbReference type="NCBI Taxonomy" id="1408657"/>
    <lineage>
        <taxon>Eukaryota</taxon>
        <taxon>Fungi</taxon>
        <taxon>Dikarya</taxon>
        <taxon>Ascomycota</taxon>
        <taxon>Taphrinomycotina</taxon>
        <taxon>Pneumocystomycetes</taxon>
        <taxon>Pneumocystaceae</taxon>
        <taxon>Pneumocystis</taxon>
    </lineage>
</organism>
<sequence>MIFHYRKYIKAFGFSGLPFPYRFSRFLYDQPKTRFKKHNQSVLFYTCSVLIGILGISYASVPLYRMVCQKMGWAGMPVIDVSKFTPDKMIPIENAKRIRVTFNADVSDTLEWKFVPLQKEIYVLPGETALGNCLSGLNIFFLIWRAFYTAHNKSDHDIIGISTYSVSPPQAASYFSKIACFCFEEQKLNSGESVDMPVFFFIDPDFVNDPLVRNIETITLSYTFFKSSHEEVNKLVEKKKI</sequence>
<dbReference type="RefSeq" id="XP_018227896.1">
    <property type="nucleotide sequence ID" value="XM_018375886.1"/>
</dbReference>
<proteinExistence type="predicted"/>